<dbReference type="Gene3D" id="1.20.272.10">
    <property type="match status" value="1"/>
</dbReference>
<keyword evidence="6" id="KW-0239">DNA-directed DNA polymerase</keyword>
<dbReference type="Gene3D" id="1.10.8.60">
    <property type="match status" value="1"/>
</dbReference>
<accession>A0A7T0FZJ1</accession>
<comment type="catalytic activity">
    <reaction evidence="8">
        <text>DNA(n) + a 2'-deoxyribonucleoside 5'-triphosphate = DNA(n+1) + diphosphate</text>
        <dbReference type="Rhea" id="RHEA:22508"/>
        <dbReference type="Rhea" id="RHEA-COMP:17339"/>
        <dbReference type="Rhea" id="RHEA-COMP:17340"/>
        <dbReference type="ChEBI" id="CHEBI:33019"/>
        <dbReference type="ChEBI" id="CHEBI:61560"/>
        <dbReference type="ChEBI" id="CHEBI:173112"/>
        <dbReference type="EC" id="2.7.7.7"/>
    </reaction>
</comment>
<dbReference type="SUPFAM" id="SSF48019">
    <property type="entry name" value="post-AAA+ oligomerization domain-like"/>
    <property type="match status" value="1"/>
</dbReference>
<dbReference type="SUPFAM" id="SSF52540">
    <property type="entry name" value="P-loop containing nucleoside triphosphate hydrolases"/>
    <property type="match status" value="1"/>
</dbReference>
<evidence type="ECO:0000259" key="9">
    <source>
        <dbReference type="Pfam" id="PF06144"/>
    </source>
</evidence>
<evidence type="ECO:0000256" key="3">
    <source>
        <dbReference type="ARBA" id="ARBA00022679"/>
    </source>
</evidence>
<evidence type="ECO:0000256" key="1">
    <source>
        <dbReference type="ARBA" id="ARBA00012417"/>
    </source>
</evidence>
<evidence type="ECO:0000256" key="5">
    <source>
        <dbReference type="ARBA" id="ARBA00022705"/>
    </source>
</evidence>
<feature type="domain" description="DNA polymerase III delta subunit-like C-terminal" evidence="10">
    <location>
        <begin position="211"/>
        <end position="329"/>
    </location>
</feature>
<dbReference type="InterPro" id="IPR027417">
    <property type="entry name" value="P-loop_NTPase"/>
</dbReference>
<dbReference type="EC" id="2.7.7.7" evidence="1"/>
<gene>
    <name evidence="11" type="primary">holA</name>
    <name evidence="11" type="ORF">G3M70_03040</name>
</gene>
<dbReference type="KEGG" id="nli:G3M70_03040"/>
<dbReference type="InterPro" id="IPR048466">
    <property type="entry name" value="DNA_pol3_delta-like_C"/>
</dbReference>
<reference evidence="11 12" key="1">
    <citation type="submission" date="2020-02" db="EMBL/GenBank/DDBJ databases">
        <title>Genomic and physiological characterization of two novel Nitrospinaceae genera.</title>
        <authorList>
            <person name="Mueller A.J."/>
            <person name="Jung M.-Y."/>
            <person name="Strachan C.R."/>
            <person name="Herbold C.W."/>
            <person name="Kirkegaard R.H."/>
            <person name="Daims H."/>
        </authorList>
    </citation>
    <scope>NUCLEOTIDE SEQUENCE [LARGE SCALE GENOMIC DNA]</scope>
    <source>
        <strain evidence="11">EB</strain>
    </source>
</reference>
<dbReference type="AlphaFoldDB" id="A0A7T0FZJ1"/>
<evidence type="ECO:0000256" key="6">
    <source>
        <dbReference type="ARBA" id="ARBA00022932"/>
    </source>
</evidence>
<organism evidence="11 12">
    <name type="scientific">Candidatus Nitronauta litoralis</name>
    <dbReference type="NCBI Taxonomy" id="2705533"/>
    <lineage>
        <taxon>Bacteria</taxon>
        <taxon>Pseudomonadati</taxon>
        <taxon>Nitrospinota/Tectimicrobiota group</taxon>
        <taxon>Nitrospinota</taxon>
        <taxon>Nitrospinia</taxon>
        <taxon>Nitrospinales</taxon>
        <taxon>Nitrospinaceae</taxon>
        <taxon>Candidatus Nitronauta</taxon>
    </lineage>
</organism>
<dbReference type="Pfam" id="PF06144">
    <property type="entry name" value="DNA_pol3_delta"/>
    <property type="match status" value="1"/>
</dbReference>
<keyword evidence="5" id="KW-0235">DNA replication</keyword>
<keyword evidence="4 11" id="KW-0548">Nucleotidyltransferase</keyword>
<dbReference type="InterPro" id="IPR010372">
    <property type="entry name" value="DNA_pol3_delta_N"/>
</dbReference>
<dbReference type="NCBIfam" id="TIGR01128">
    <property type="entry name" value="holA"/>
    <property type="match status" value="1"/>
</dbReference>
<evidence type="ECO:0000313" key="11">
    <source>
        <dbReference type="EMBL" id="QPJ60918.1"/>
    </source>
</evidence>
<feature type="domain" description="DNA polymerase III delta N-terminal" evidence="9">
    <location>
        <begin position="19"/>
        <end position="127"/>
    </location>
</feature>
<dbReference type="GO" id="GO:0009360">
    <property type="term" value="C:DNA polymerase III complex"/>
    <property type="evidence" value="ECO:0007669"/>
    <property type="project" value="InterPro"/>
</dbReference>
<evidence type="ECO:0000259" key="10">
    <source>
        <dbReference type="Pfam" id="PF21694"/>
    </source>
</evidence>
<dbReference type="Pfam" id="PF21694">
    <property type="entry name" value="DNA_pol3_delta_C"/>
    <property type="match status" value="1"/>
</dbReference>
<evidence type="ECO:0000256" key="4">
    <source>
        <dbReference type="ARBA" id="ARBA00022695"/>
    </source>
</evidence>
<dbReference type="GO" id="GO:0006261">
    <property type="term" value="P:DNA-templated DNA replication"/>
    <property type="evidence" value="ECO:0007669"/>
    <property type="project" value="TreeGrafter"/>
</dbReference>
<evidence type="ECO:0000256" key="2">
    <source>
        <dbReference type="ARBA" id="ARBA00017703"/>
    </source>
</evidence>
<evidence type="ECO:0000256" key="7">
    <source>
        <dbReference type="ARBA" id="ARBA00034754"/>
    </source>
</evidence>
<name>A0A7T0FZJ1_9BACT</name>
<dbReference type="InterPro" id="IPR005790">
    <property type="entry name" value="DNA_polIII_delta"/>
</dbReference>
<dbReference type="EMBL" id="CP048685">
    <property type="protein sequence ID" value="QPJ60918.1"/>
    <property type="molecule type" value="Genomic_DNA"/>
</dbReference>
<dbReference type="PANTHER" id="PTHR34388">
    <property type="entry name" value="DNA POLYMERASE III SUBUNIT DELTA"/>
    <property type="match status" value="1"/>
</dbReference>
<dbReference type="GO" id="GO:0003677">
    <property type="term" value="F:DNA binding"/>
    <property type="evidence" value="ECO:0007669"/>
    <property type="project" value="InterPro"/>
</dbReference>
<comment type="similarity">
    <text evidence="7">Belongs to the DNA polymerase HolA subunit family.</text>
</comment>
<sequence length="331" mass="36845">MNAFELKGKLTEDNRLPVYFLYGPERFLATEIIDLLTKQLVTEDNRDFNFEAFDGASSKPSDWINSAKTMSFFGGDKLVVVEGIDGASWDDAGIAMMVEYAKNPVREACLVMTALKADRKRKVYKALCALPGAAECTPPHEGMLSPWLRDRAKEKGYTLSVAAADRMVARIGPLPGRLISELDKVLTYAGKNKKVSEEDVTTVVGDIRLETVFALTDALKEKNAGRALSLLRNQLKHGEEPLKLLGTIAWQFRMIWEVKHFQKRNMPSAGIARAMGQKPFVVDKAARYTRNFSEVQLKEGLRSLAWADRELKTSGKDPAGIMETLVLKLAS</sequence>
<evidence type="ECO:0000313" key="12">
    <source>
        <dbReference type="Proteomes" id="UP000594688"/>
    </source>
</evidence>
<dbReference type="PANTHER" id="PTHR34388:SF1">
    <property type="entry name" value="DNA POLYMERASE III SUBUNIT DELTA"/>
    <property type="match status" value="1"/>
</dbReference>
<dbReference type="Gene3D" id="3.40.50.300">
    <property type="entry name" value="P-loop containing nucleotide triphosphate hydrolases"/>
    <property type="match status" value="1"/>
</dbReference>
<evidence type="ECO:0000256" key="8">
    <source>
        <dbReference type="ARBA" id="ARBA00049244"/>
    </source>
</evidence>
<proteinExistence type="inferred from homology"/>
<keyword evidence="3 11" id="KW-0808">Transferase</keyword>
<dbReference type="GO" id="GO:0003887">
    <property type="term" value="F:DNA-directed DNA polymerase activity"/>
    <property type="evidence" value="ECO:0007669"/>
    <property type="project" value="UniProtKB-KW"/>
</dbReference>
<dbReference type="Proteomes" id="UP000594688">
    <property type="component" value="Chromosome"/>
</dbReference>
<protein>
    <recommendedName>
        <fullName evidence="2">DNA polymerase III subunit delta</fullName>
        <ecNumber evidence="1">2.7.7.7</ecNumber>
    </recommendedName>
</protein>
<dbReference type="InterPro" id="IPR008921">
    <property type="entry name" value="DNA_pol3_clamp-load_cplx_C"/>
</dbReference>